<gene>
    <name evidence="2" type="ORF">OHK93_002822</name>
</gene>
<protein>
    <submittedName>
        <fullName evidence="2">Uncharacterized protein</fullName>
    </submittedName>
</protein>
<evidence type="ECO:0000313" key="3">
    <source>
        <dbReference type="Proteomes" id="UP001161017"/>
    </source>
</evidence>
<proteinExistence type="predicted"/>
<reference evidence="2" key="1">
    <citation type="journal article" date="2023" name="Genome Biol. Evol.">
        <title>First Whole Genome Sequence and Flow Cytometry Genome Size Data for the Lichen-Forming Fungus Ramalina farinacea (Ascomycota).</title>
        <authorList>
            <person name="Llewellyn T."/>
            <person name="Mian S."/>
            <person name="Hill R."/>
            <person name="Leitch I.J."/>
            <person name="Gaya E."/>
        </authorList>
    </citation>
    <scope>NUCLEOTIDE SEQUENCE</scope>
    <source>
        <strain evidence="2">LIQ254RAFAR</strain>
    </source>
</reference>
<dbReference type="Proteomes" id="UP001161017">
    <property type="component" value="Unassembled WGS sequence"/>
</dbReference>
<keyword evidence="3" id="KW-1185">Reference proteome</keyword>
<feature type="region of interest" description="Disordered" evidence="1">
    <location>
        <begin position="1"/>
        <end position="34"/>
    </location>
</feature>
<dbReference type="AlphaFoldDB" id="A0AA43TXJ5"/>
<accession>A0AA43TXJ5</accession>
<evidence type="ECO:0000256" key="1">
    <source>
        <dbReference type="SAM" id="MobiDB-lite"/>
    </source>
</evidence>
<organism evidence="2 3">
    <name type="scientific">Ramalina farinacea</name>
    <dbReference type="NCBI Taxonomy" id="258253"/>
    <lineage>
        <taxon>Eukaryota</taxon>
        <taxon>Fungi</taxon>
        <taxon>Dikarya</taxon>
        <taxon>Ascomycota</taxon>
        <taxon>Pezizomycotina</taxon>
        <taxon>Lecanoromycetes</taxon>
        <taxon>OSLEUM clade</taxon>
        <taxon>Lecanoromycetidae</taxon>
        <taxon>Lecanorales</taxon>
        <taxon>Lecanorineae</taxon>
        <taxon>Ramalinaceae</taxon>
        <taxon>Ramalina</taxon>
    </lineage>
</organism>
<comment type="caution">
    <text evidence="2">The sequence shown here is derived from an EMBL/GenBank/DDBJ whole genome shotgun (WGS) entry which is preliminary data.</text>
</comment>
<dbReference type="EMBL" id="JAPUFD010000015">
    <property type="protein sequence ID" value="MDI1491613.1"/>
    <property type="molecule type" value="Genomic_DNA"/>
</dbReference>
<sequence>MADAPITLPEPPTTPATATTLPKPPTMPAPSSPSDLLLRRNQALIARLITLHYSEHLHAWLIAKGEKAYSPFSGSMTWEHFRITIAPYLCSMEMPHASMRIPLPCRKIGQDPRRWMNVTLKEAKRGGFIGGTRSR</sequence>
<evidence type="ECO:0000313" key="2">
    <source>
        <dbReference type="EMBL" id="MDI1491613.1"/>
    </source>
</evidence>
<feature type="compositionally biased region" description="Pro residues" evidence="1">
    <location>
        <begin position="22"/>
        <end position="31"/>
    </location>
</feature>
<name>A0AA43TXJ5_9LECA</name>